<dbReference type="InterPro" id="IPR050503">
    <property type="entry name" value="cAMP-dep_PK_reg_su-like"/>
</dbReference>
<dbReference type="FunFam" id="2.60.120.10:FF:000220">
    <property type="entry name" value="Uncharacterized protein"/>
    <property type="match status" value="1"/>
</dbReference>
<feature type="domain" description="Cyclic nucleotide-binding" evidence="1">
    <location>
        <begin position="214"/>
        <end position="344"/>
    </location>
</feature>
<dbReference type="CDD" id="cd00038">
    <property type="entry name" value="CAP_ED"/>
    <property type="match status" value="1"/>
</dbReference>
<protein>
    <recommendedName>
        <fullName evidence="1">Cyclic nucleotide-binding domain-containing protein</fullName>
    </recommendedName>
</protein>
<dbReference type="Proteomes" id="UP000692954">
    <property type="component" value="Unassembled WGS sequence"/>
</dbReference>
<dbReference type="GO" id="GO:0005829">
    <property type="term" value="C:cytosol"/>
    <property type="evidence" value="ECO:0007669"/>
    <property type="project" value="TreeGrafter"/>
</dbReference>
<name>A0A8S1L172_9CILI</name>
<dbReference type="SMART" id="SM00100">
    <property type="entry name" value="cNMP"/>
    <property type="match status" value="1"/>
</dbReference>
<dbReference type="InterPro" id="IPR018488">
    <property type="entry name" value="cNMP-bd_CS"/>
</dbReference>
<dbReference type="OrthoDB" id="166212at2759"/>
<sequence>MLRRDSTQSKQSIEDENQQRIESEIFKLTHILSMESQERTLMQLNYVARRLERSFIYFKKLKSQLREDILIKLIKSLFIERFKQYEVVFNQGETGRKMYFILEGEISIIVKNQDHIDNYNSQNKCNHTFGSKLKKFEDVLAIRYPNFRQVAIKKQFDYFGEIAIEQRIPRTATVIAKEKSILAVLTYESYQKLLRDINQEAITIRSELIAQIYPFDQLNETSLQQLLHDYEEINLNGGAVLFKRMQKADCLYLIISGEVLVQKWEINKYQDQIDESNILDNNIINKSTKTLVNLGVFGRGQMIGDFEQFLQLKYQNTLLRCTQGIVQNETKIFRIWQTQFNEIIKHTLGLNWYENYLNEKYQYKQNQSIPKIKITNRTVRTQSNVTILNGFKDPSNIKISSDRYKVFQNVDEILPVAPKQSPQRKLQFTIDYKDKNNLKYYNAVTNNIQNKPQLNTNQNFSMKLFANSLKQRILDQKNEEYCLNFGYTKYLKTEPSTEQNVPTCNTILLSPRYAKFIKKETSFHRFKS</sequence>
<dbReference type="PANTHER" id="PTHR11635">
    <property type="entry name" value="CAMP-DEPENDENT PROTEIN KINASE REGULATORY CHAIN"/>
    <property type="match status" value="1"/>
</dbReference>
<dbReference type="FunFam" id="2.60.120.10:FF:000249">
    <property type="entry name" value="Uncharacterized protein"/>
    <property type="match status" value="1"/>
</dbReference>
<dbReference type="PANTHER" id="PTHR11635:SF152">
    <property type="entry name" value="CAMP-DEPENDENT PROTEIN KINASE TYPE I REGULATORY SUBUNIT-RELATED"/>
    <property type="match status" value="1"/>
</dbReference>
<evidence type="ECO:0000259" key="1">
    <source>
        <dbReference type="PROSITE" id="PS50042"/>
    </source>
</evidence>
<accession>A0A8S1L172</accession>
<dbReference type="InterPro" id="IPR000595">
    <property type="entry name" value="cNMP-bd_dom"/>
</dbReference>
<dbReference type="GO" id="GO:0005952">
    <property type="term" value="C:cAMP-dependent protein kinase complex"/>
    <property type="evidence" value="ECO:0007669"/>
    <property type="project" value="InterPro"/>
</dbReference>
<dbReference type="PROSITE" id="PS50042">
    <property type="entry name" value="CNMP_BINDING_3"/>
    <property type="match status" value="2"/>
</dbReference>
<reference evidence="2" key="1">
    <citation type="submission" date="2021-01" db="EMBL/GenBank/DDBJ databases">
        <authorList>
            <consortium name="Genoscope - CEA"/>
            <person name="William W."/>
        </authorList>
    </citation>
    <scope>NUCLEOTIDE SEQUENCE</scope>
</reference>
<organism evidence="2 3">
    <name type="scientific">Paramecium sonneborni</name>
    <dbReference type="NCBI Taxonomy" id="65129"/>
    <lineage>
        <taxon>Eukaryota</taxon>
        <taxon>Sar</taxon>
        <taxon>Alveolata</taxon>
        <taxon>Ciliophora</taxon>
        <taxon>Intramacronucleata</taxon>
        <taxon>Oligohymenophorea</taxon>
        <taxon>Peniculida</taxon>
        <taxon>Parameciidae</taxon>
        <taxon>Paramecium</taxon>
    </lineage>
</organism>
<evidence type="ECO:0000313" key="2">
    <source>
        <dbReference type="EMBL" id="CAD8059122.1"/>
    </source>
</evidence>
<dbReference type="GO" id="GO:0004862">
    <property type="term" value="F:cAMP-dependent protein kinase inhibitor activity"/>
    <property type="evidence" value="ECO:0007669"/>
    <property type="project" value="TreeGrafter"/>
</dbReference>
<dbReference type="EMBL" id="CAJJDN010000013">
    <property type="protein sequence ID" value="CAD8059122.1"/>
    <property type="molecule type" value="Genomic_DNA"/>
</dbReference>
<dbReference type="AlphaFoldDB" id="A0A8S1L172"/>
<dbReference type="GO" id="GO:0030552">
    <property type="term" value="F:cAMP binding"/>
    <property type="evidence" value="ECO:0007669"/>
    <property type="project" value="TreeGrafter"/>
</dbReference>
<dbReference type="GO" id="GO:0034236">
    <property type="term" value="F:protein kinase A catalytic subunit binding"/>
    <property type="evidence" value="ECO:0007669"/>
    <property type="project" value="TreeGrafter"/>
</dbReference>
<dbReference type="PROSITE" id="PS00889">
    <property type="entry name" value="CNMP_BINDING_2"/>
    <property type="match status" value="1"/>
</dbReference>
<proteinExistence type="predicted"/>
<gene>
    <name evidence="2" type="ORF">PSON_ATCC_30995.1.T0130064</name>
</gene>
<feature type="domain" description="Cyclic nucleotide-binding" evidence="1">
    <location>
        <begin position="61"/>
        <end position="194"/>
    </location>
</feature>
<evidence type="ECO:0000313" key="3">
    <source>
        <dbReference type="Proteomes" id="UP000692954"/>
    </source>
</evidence>
<comment type="caution">
    <text evidence="2">The sequence shown here is derived from an EMBL/GenBank/DDBJ whole genome shotgun (WGS) entry which is preliminary data.</text>
</comment>
<keyword evidence="3" id="KW-1185">Reference proteome</keyword>